<dbReference type="EMBL" id="LZDS01000023">
    <property type="protein sequence ID" value="OBX28671.1"/>
    <property type="molecule type" value="Genomic_DNA"/>
</dbReference>
<feature type="region of interest" description="Disordered" evidence="1">
    <location>
        <begin position="35"/>
        <end position="109"/>
    </location>
</feature>
<keyword evidence="5" id="KW-1185">Reference proteome</keyword>
<feature type="domain" description="DUF4124" evidence="3">
    <location>
        <begin position="22"/>
        <end position="69"/>
    </location>
</feature>
<feature type="chain" id="PRO_5008360677" description="DUF4124 domain-containing protein" evidence="2">
    <location>
        <begin position="27"/>
        <end position="109"/>
    </location>
</feature>
<comment type="caution">
    <text evidence="4">The sequence shown here is derived from an EMBL/GenBank/DDBJ whole genome shotgun (WGS) entry which is preliminary data.</text>
</comment>
<dbReference type="Proteomes" id="UP000185753">
    <property type="component" value="Unassembled WGS sequence"/>
</dbReference>
<dbReference type="STRING" id="1443941.A9J31_03350"/>
<dbReference type="Pfam" id="PF13511">
    <property type="entry name" value="DUF4124"/>
    <property type="match status" value="1"/>
</dbReference>
<reference evidence="5" key="1">
    <citation type="submission" date="2016-06" db="EMBL/GenBank/DDBJ databases">
        <authorList>
            <person name="Radolfova-Krizova L."/>
            <person name="Nemec A."/>
        </authorList>
    </citation>
    <scope>NUCLEOTIDE SEQUENCE [LARGE SCALE GENOMIC DNA]</scope>
    <source>
        <strain evidence="5">ANC 4275</strain>
    </source>
</reference>
<accession>A0A1A7R9T1</accession>
<evidence type="ECO:0000313" key="5">
    <source>
        <dbReference type="Proteomes" id="UP000185753"/>
    </source>
</evidence>
<protein>
    <recommendedName>
        <fullName evidence="3">DUF4124 domain-containing protein</fullName>
    </recommendedName>
</protein>
<feature type="signal peptide" evidence="2">
    <location>
        <begin position="1"/>
        <end position="26"/>
    </location>
</feature>
<evidence type="ECO:0000256" key="1">
    <source>
        <dbReference type="SAM" id="MobiDB-lite"/>
    </source>
</evidence>
<dbReference type="InterPro" id="IPR025392">
    <property type="entry name" value="DUF4124"/>
</dbReference>
<sequence>MKIAFTPIALLCSSLCLGLTTTQVSAKEYYKWVDSKGSTHYTTTPPPKNAQRKGKVNTYGASQSTQANPTQNNENVSREAEKQEQQQQDQQREANDALRQGQAVSAAPQ</sequence>
<name>A0A1A7R9T1_9GAMM</name>
<dbReference type="RefSeq" id="WP_067763549.1">
    <property type="nucleotide sequence ID" value="NZ_JBOINS010000058.1"/>
</dbReference>
<proteinExistence type="predicted"/>
<dbReference type="OrthoDB" id="7068596at2"/>
<dbReference type="AlphaFoldDB" id="A0A1A7R9T1"/>
<evidence type="ECO:0000256" key="2">
    <source>
        <dbReference type="SAM" id="SignalP"/>
    </source>
</evidence>
<feature type="compositionally biased region" description="Polar residues" evidence="1">
    <location>
        <begin position="59"/>
        <end position="75"/>
    </location>
</feature>
<evidence type="ECO:0000313" key="4">
    <source>
        <dbReference type="EMBL" id="OBX28671.1"/>
    </source>
</evidence>
<keyword evidence="2" id="KW-0732">Signal</keyword>
<feature type="compositionally biased region" description="Basic and acidic residues" evidence="1">
    <location>
        <begin position="76"/>
        <end position="96"/>
    </location>
</feature>
<organism evidence="4 5">
    <name type="scientific">Acinetobacter gandensis</name>
    <dbReference type="NCBI Taxonomy" id="1443941"/>
    <lineage>
        <taxon>Bacteria</taxon>
        <taxon>Pseudomonadati</taxon>
        <taxon>Pseudomonadota</taxon>
        <taxon>Gammaproteobacteria</taxon>
        <taxon>Moraxellales</taxon>
        <taxon>Moraxellaceae</taxon>
        <taxon>Acinetobacter</taxon>
    </lineage>
</organism>
<evidence type="ECO:0000259" key="3">
    <source>
        <dbReference type="Pfam" id="PF13511"/>
    </source>
</evidence>
<gene>
    <name evidence="4" type="ORF">A9J31_03350</name>
</gene>